<dbReference type="Proteomes" id="UP000264217">
    <property type="component" value="Unassembled WGS sequence"/>
</dbReference>
<keyword evidence="4" id="KW-1185">Reference proteome</keyword>
<dbReference type="Pfam" id="PF08327">
    <property type="entry name" value="AHSA1"/>
    <property type="match status" value="1"/>
</dbReference>
<dbReference type="InterPro" id="IPR013538">
    <property type="entry name" value="ASHA1/2-like_C"/>
</dbReference>
<reference evidence="3 4" key="1">
    <citation type="submission" date="2018-08" db="EMBL/GenBank/DDBJ databases">
        <title>Mucilaginibacter sp. MYSH2.</title>
        <authorList>
            <person name="Seo T."/>
        </authorList>
    </citation>
    <scope>NUCLEOTIDE SEQUENCE [LARGE SCALE GENOMIC DNA]</scope>
    <source>
        <strain evidence="3 4">MYSH2</strain>
    </source>
</reference>
<dbReference type="AlphaFoldDB" id="A0A372NXC6"/>
<feature type="domain" description="Activator of Hsp90 ATPase homologue 1/2-like C-terminal" evidence="2">
    <location>
        <begin position="13"/>
        <end position="139"/>
    </location>
</feature>
<dbReference type="OrthoDB" id="384974at2"/>
<proteinExistence type="inferred from homology"/>
<dbReference type="Gene3D" id="3.30.530.20">
    <property type="match status" value="1"/>
</dbReference>
<accession>A0A372NXC6</accession>
<evidence type="ECO:0000256" key="1">
    <source>
        <dbReference type="ARBA" id="ARBA00006817"/>
    </source>
</evidence>
<dbReference type="SUPFAM" id="SSF55961">
    <property type="entry name" value="Bet v1-like"/>
    <property type="match status" value="1"/>
</dbReference>
<dbReference type="RefSeq" id="WP_117390324.1">
    <property type="nucleotide sequence ID" value="NZ_QWDC01000001.1"/>
</dbReference>
<evidence type="ECO:0000259" key="2">
    <source>
        <dbReference type="Pfam" id="PF08327"/>
    </source>
</evidence>
<protein>
    <submittedName>
        <fullName evidence="3">Polyketide cyclase</fullName>
    </submittedName>
</protein>
<sequence length="141" mass="16484">MGNTISISQTFPYTREKVFSAFEDPAVLAKWWGPDGFTNIFYRFDFVNGGEWKFTMHSPDGYNFDCNHRFVEISKPEKFVFDHLQDGHNFRGSYELDDKGEETQVTFTMTFEDAEELARVRQFVEPANEQNFNRLRGILAA</sequence>
<evidence type="ECO:0000313" key="3">
    <source>
        <dbReference type="EMBL" id="RFZ94766.1"/>
    </source>
</evidence>
<comment type="similarity">
    <text evidence="1">Belongs to the AHA1 family.</text>
</comment>
<name>A0A372NXC6_9SPHI</name>
<dbReference type="InterPro" id="IPR023393">
    <property type="entry name" value="START-like_dom_sf"/>
</dbReference>
<gene>
    <name evidence="3" type="ORF">D0C36_04305</name>
</gene>
<organism evidence="3 4">
    <name type="scientific">Mucilaginibacter conchicola</name>
    <dbReference type="NCBI Taxonomy" id="2303333"/>
    <lineage>
        <taxon>Bacteria</taxon>
        <taxon>Pseudomonadati</taxon>
        <taxon>Bacteroidota</taxon>
        <taxon>Sphingobacteriia</taxon>
        <taxon>Sphingobacteriales</taxon>
        <taxon>Sphingobacteriaceae</taxon>
        <taxon>Mucilaginibacter</taxon>
    </lineage>
</organism>
<dbReference type="EMBL" id="QWDC01000001">
    <property type="protein sequence ID" value="RFZ94766.1"/>
    <property type="molecule type" value="Genomic_DNA"/>
</dbReference>
<evidence type="ECO:0000313" key="4">
    <source>
        <dbReference type="Proteomes" id="UP000264217"/>
    </source>
</evidence>
<comment type="caution">
    <text evidence="3">The sequence shown here is derived from an EMBL/GenBank/DDBJ whole genome shotgun (WGS) entry which is preliminary data.</text>
</comment>